<dbReference type="PANTHER" id="PTHR14614:SF123">
    <property type="entry name" value="OS04G0645500 PROTEIN"/>
    <property type="match status" value="1"/>
</dbReference>
<dbReference type="AlphaFoldDB" id="A0A9P1CBH8"/>
<name>A0A9P1CBH8_9DINO</name>
<reference evidence="2" key="1">
    <citation type="submission" date="2022-10" db="EMBL/GenBank/DDBJ databases">
        <authorList>
            <person name="Chen Y."/>
            <person name="Dougan E. K."/>
            <person name="Chan C."/>
            <person name="Rhodes N."/>
            <person name="Thang M."/>
        </authorList>
    </citation>
    <scope>NUCLEOTIDE SEQUENCE</scope>
</reference>
<protein>
    <submittedName>
        <fullName evidence="3">Protein N-terminal and lysine N-methyltransferase efm7 (Elongation factor methyltransferase 7)</fullName>
    </submittedName>
</protein>
<evidence type="ECO:0000313" key="2">
    <source>
        <dbReference type="EMBL" id="CAI3989132.1"/>
    </source>
</evidence>
<dbReference type="SUPFAM" id="SSF53335">
    <property type="entry name" value="S-adenosyl-L-methionine-dependent methyltransferases"/>
    <property type="match status" value="1"/>
</dbReference>
<proteinExistence type="predicted"/>
<comment type="caution">
    <text evidence="2">The sequence shown here is derived from an EMBL/GenBank/DDBJ whole genome shotgun (WGS) entry which is preliminary data.</text>
</comment>
<feature type="region of interest" description="Disordered" evidence="1">
    <location>
        <begin position="1"/>
        <end position="29"/>
    </location>
</feature>
<dbReference type="EMBL" id="CAMXCT020001335">
    <property type="protein sequence ID" value="CAL1142507.1"/>
    <property type="molecule type" value="Genomic_DNA"/>
</dbReference>
<dbReference type="PANTHER" id="PTHR14614">
    <property type="entry name" value="HEPATOCELLULAR CARCINOMA-ASSOCIATED ANTIGEN"/>
    <property type="match status" value="1"/>
</dbReference>
<dbReference type="EMBL" id="CAMXCT030001335">
    <property type="protein sequence ID" value="CAL4776444.1"/>
    <property type="molecule type" value="Genomic_DNA"/>
</dbReference>
<reference evidence="3 4" key="2">
    <citation type="submission" date="2024-05" db="EMBL/GenBank/DDBJ databases">
        <authorList>
            <person name="Chen Y."/>
            <person name="Shah S."/>
            <person name="Dougan E. K."/>
            <person name="Thang M."/>
            <person name="Chan C."/>
        </authorList>
    </citation>
    <scope>NUCLEOTIDE SEQUENCE [LARGE SCALE GENOMIC DNA]</scope>
</reference>
<accession>A0A9P1CBH8</accession>
<evidence type="ECO:0000313" key="4">
    <source>
        <dbReference type="Proteomes" id="UP001152797"/>
    </source>
</evidence>
<dbReference type="Pfam" id="PF10294">
    <property type="entry name" value="Methyltransf_16"/>
    <property type="match status" value="1"/>
</dbReference>
<gene>
    <name evidence="2" type="ORF">C1SCF055_LOCUS16226</name>
</gene>
<dbReference type="EMBL" id="CAMXCT010001335">
    <property type="protein sequence ID" value="CAI3989132.1"/>
    <property type="molecule type" value="Genomic_DNA"/>
</dbReference>
<dbReference type="InterPro" id="IPR019410">
    <property type="entry name" value="Methyltransf_16"/>
</dbReference>
<evidence type="ECO:0000313" key="3">
    <source>
        <dbReference type="EMBL" id="CAL4776444.1"/>
    </source>
</evidence>
<evidence type="ECO:0000256" key="1">
    <source>
        <dbReference type="SAM" id="MobiDB-lite"/>
    </source>
</evidence>
<keyword evidence="4" id="KW-1185">Reference proteome</keyword>
<dbReference type="Gene3D" id="3.40.50.150">
    <property type="entry name" value="Vaccinia Virus protein VP39"/>
    <property type="match status" value="1"/>
</dbReference>
<dbReference type="OrthoDB" id="437573at2759"/>
<dbReference type="InterPro" id="IPR029063">
    <property type="entry name" value="SAM-dependent_MTases_sf"/>
</dbReference>
<dbReference type="Proteomes" id="UP001152797">
    <property type="component" value="Unassembled WGS sequence"/>
</dbReference>
<dbReference type="CDD" id="cd02440">
    <property type="entry name" value="AdoMet_MTases"/>
    <property type="match status" value="1"/>
</dbReference>
<organism evidence="2">
    <name type="scientific">Cladocopium goreaui</name>
    <dbReference type="NCBI Taxonomy" id="2562237"/>
    <lineage>
        <taxon>Eukaryota</taxon>
        <taxon>Sar</taxon>
        <taxon>Alveolata</taxon>
        <taxon>Dinophyceae</taxon>
        <taxon>Suessiales</taxon>
        <taxon>Symbiodiniaceae</taxon>
        <taxon>Cladocopium</taxon>
    </lineage>
</organism>
<sequence>MVAVPSSGAHIFVTPTREPPMPTAMQRGDPLRSPREIMAVPSVASPGSVSDFGQLIQASTDEAHNKVLPSDFPPLFPMPKLSVPAIPWALPVLPFPSHQHPTPAVTVAPLAPLAPLAAAPPVVPYVRHGGPATFVLPATARWHRSHTASVAMPTVLAVPGSERGDGVPASEGRSEELERLEQVSRSSFRSSWIPSPARKIPTVLGREQTACSEIGSQRSSRQQPARHPAALWLSAPTPAPAAPTRVPSMDGRSIDDLKYELKKRGLDALFCFSQEDLLQRLATTEPPAAEPTAVHAVHAWLFESALSFKPGLTSKDVDTPGIQGRHFAATPSVAGMDFDSYPLTGRDASEVGGGTKPLRHLEEQLQELETLLRSGAAGDPAPATATEEEMEDSFSEVSSDDETGQLDLCLGKGSQNVSLQLRAAVGGGTCARLWTGGILLAEWLLHATKDGLRLKGKQVLELGAGAAALPSIVAARYGGAKNVLATDGLEEVVEQMRQNVAQNAPLVQCSLLPWLTAGRRRYPKKEQFDIVLFADGIYTERGALLLADAVTALLRPKGLLIGALPDLRAGIASFEEDLQMRGMVAAQVTLKKEVIEAASRPYDEDPYGLVAGGSAKEYRVMLWRYAQQVRLCWWQRKSGW</sequence>